<feature type="transmembrane region" description="Helical" evidence="21">
    <location>
        <begin position="98"/>
        <end position="123"/>
    </location>
</feature>
<evidence type="ECO:0000256" key="1">
    <source>
        <dbReference type="ARBA" id="ARBA00004272"/>
    </source>
</evidence>
<dbReference type="InterPro" id="IPR051223">
    <property type="entry name" value="Polycystin"/>
</dbReference>
<evidence type="ECO:0000256" key="4">
    <source>
        <dbReference type="ARBA" id="ARBA00022448"/>
    </source>
</evidence>
<dbReference type="SUPFAM" id="SSF47473">
    <property type="entry name" value="EF-hand"/>
    <property type="match status" value="1"/>
</dbReference>
<feature type="transmembrane region" description="Helical" evidence="21">
    <location>
        <begin position="436"/>
        <end position="455"/>
    </location>
</feature>
<feature type="region of interest" description="Disordered" evidence="20">
    <location>
        <begin position="675"/>
        <end position="719"/>
    </location>
</feature>
<keyword evidence="11 18" id="KW-0406">Ion transport</keyword>
<feature type="region of interest" description="Disordered" evidence="20">
    <location>
        <begin position="36"/>
        <end position="57"/>
    </location>
</feature>
<accession>A0AAN9BS51</accession>
<dbReference type="FunFam" id="1.20.5.340:FF:000020">
    <property type="entry name" value="polycystin-2 isoform X1"/>
    <property type="match status" value="1"/>
</dbReference>
<evidence type="ECO:0000256" key="10">
    <source>
        <dbReference type="ARBA" id="ARBA00023054"/>
    </source>
</evidence>
<feature type="compositionally biased region" description="Polar residues" evidence="20">
    <location>
        <begin position="39"/>
        <end position="54"/>
    </location>
</feature>
<comment type="caution">
    <text evidence="23">The sequence shown here is derived from an EMBL/GenBank/DDBJ whole genome shotgun (WGS) entry which is preliminary data.</text>
</comment>
<feature type="transmembrane region" description="Helical" evidence="21">
    <location>
        <begin position="475"/>
        <end position="497"/>
    </location>
</feature>
<feature type="compositionally biased region" description="Polar residues" evidence="20">
    <location>
        <begin position="817"/>
        <end position="838"/>
    </location>
</feature>
<dbReference type="GO" id="GO:0005509">
    <property type="term" value="F:calcium ion binding"/>
    <property type="evidence" value="ECO:0007669"/>
    <property type="project" value="InterPro"/>
</dbReference>
<feature type="transmembrane region" description="Helical" evidence="21">
    <location>
        <begin position="340"/>
        <end position="363"/>
    </location>
</feature>
<feature type="transmembrane region" description="Helical" evidence="21">
    <location>
        <begin position="533"/>
        <end position="558"/>
    </location>
</feature>
<evidence type="ECO:0000256" key="2">
    <source>
        <dbReference type="ARBA" id="ARBA00004541"/>
    </source>
</evidence>
<sequence>MSNRPGSAQSRNAWVNDYGNDGIRDEPDLVDSQYMGGNKNRNAANTSTVATKSTARGGGGGNCFASIGRGIRSIWATRQTEETTTNRELYVKTTLRELIIYIVFLIVICVITFGMTSTTMYYFTKVMSDLFLDTANTENGGTFRTLTSVEDFWRFSRGPLVDGLYWEKWYNNATMNPDEMGYIYYENKLLGVPRLRQIRVHSNSCQVHDDFENFINVCFDSYSDSIEDTEPFGEIQDTEYTAWRYQSEKALGGSSHWGLLNTYSGAGNMQDLQSNKSASLDILDYLYDKLWIRRGTRALFMDFTVYNANINLFCVVRLLVEFPATGGAIPSWTFRTVKLIRYVTIGDYFVLACEAIFCLFILYYGVEEIIEIKKHRFSYFKSVWNILDILVIIISVVCVAFNVYRTVEVGDKLQDLLKDPNKFADFEALSYWETRFCNAIAIATFLAWIKIFKYISFNKTMTQLSSTLGRCAKDLAGFFVMFIIIFLAFTQLGYLLFGSQVKDFSTFQNAFFTLFRIILGDFDFHQLETANRILGPIFFMLFVFFVFFVLINMFLAIINDTYSEVKSDMANQKNEFEIADYFKKGYAKMMDKLNFKRDKIVDIQKALQSADINNDKQLDFDEWRQDLKTRGYADGEIEAMFARYDVDGDRVLDEEEQRRMQADLFEQKAALNKEYDELEGKGRPGTGRRSSSRVSFDESGEESDDEGSGTKSSRTGRTTNGVSYEEFTVLSRRVDRMEHSIGSIVSKIDAVLVKLEAMEKAKLKRRETMGKILDSITESDGTSDEMKREQMEKLVREELERWDSETSVPQSARGASPSDSGSKNVRARSQNGNQSSEA</sequence>
<dbReference type="InterPro" id="IPR003915">
    <property type="entry name" value="PKD_2"/>
</dbReference>
<evidence type="ECO:0000256" key="11">
    <source>
        <dbReference type="ARBA" id="ARBA00023065"/>
    </source>
</evidence>
<keyword evidence="9 21" id="KW-1133">Transmembrane helix</keyword>
<keyword evidence="5" id="KW-1003">Cell membrane</keyword>
<evidence type="ECO:0000259" key="22">
    <source>
        <dbReference type="PROSITE" id="PS50222"/>
    </source>
</evidence>
<keyword evidence="7 21" id="KW-0812">Transmembrane</keyword>
<dbReference type="GO" id="GO:0031410">
    <property type="term" value="C:cytoplasmic vesicle"/>
    <property type="evidence" value="ECO:0007669"/>
    <property type="project" value="UniProtKB-SubCell"/>
</dbReference>
<evidence type="ECO:0000256" key="20">
    <source>
        <dbReference type="SAM" id="MobiDB-lite"/>
    </source>
</evidence>
<dbReference type="GO" id="GO:0005262">
    <property type="term" value="F:calcium channel activity"/>
    <property type="evidence" value="ECO:0007669"/>
    <property type="project" value="UniProtKB-KW"/>
</dbReference>
<feature type="binding site" evidence="18">
    <location>
        <position position="656"/>
    </location>
    <ligand>
        <name>Ca(2+)</name>
        <dbReference type="ChEBI" id="CHEBI:29108"/>
        <label>2</label>
    </ligand>
</feature>
<keyword evidence="15" id="KW-0966">Cell projection</keyword>
<keyword evidence="10" id="KW-0175">Coiled coil</keyword>
<keyword evidence="16 18" id="KW-0407">Ion channel</keyword>
<keyword evidence="18" id="KW-0109">Calcium transport</keyword>
<proteinExistence type="inferred from homology"/>
<dbReference type="EMBL" id="JBAMIC010000002">
    <property type="protein sequence ID" value="KAK7111521.1"/>
    <property type="molecule type" value="Genomic_DNA"/>
</dbReference>
<evidence type="ECO:0000256" key="18">
    <source>
        <dbReference type="PIRSR" id="PIRSR603915-1"/>
    </source>
</evidence>
<dbReference type="AlphaFoldDB" id="A0AAN9BS51"/>
<dbReference type="InterPro" id="IPR013122">
    <property type="entry name" value="PKD1_2_channel"/>
</dbReference>
<evidence type="ECO:0000256" key="3">
    <source>
        <dbReference type="ARBA" id="ARBA00007200"/>
    </source>
</evidence>
<evidence type="ECO:0000256" key="14">
    <source>
        <dbReference type="ARBA" id="ARBA00023180"/>
    </source>
</evidence>
<feature type="compositionally biased region" description="Low complexity" evidence="20">
    <location>
        <begin position="709"/>
        <end position="719"/>
    </location>
</feature>
<dbReference type="Gene3D" id="1.10.287.70">
    <property type="match status" value="1"/>
</dbReference>
<organism evidence="23 24">
    <name type="scientific">Littorina saxatilis</name>
    <dbReference type="NCBI Taxonomy" id="31220"/>
    <lineage>
        <taxon>Eukaryota</taxon>
        <taxon>Metazoa</taxon>
        <taxon>Spiralia</taxon>
        <taxon>Lophotrochozoa</taxon>
        <taxon>Mollusca</taxon>
        <taxon>Gastropoda</taxon>
        <taxon>Caenogastropoda</taxon>
        <taxon>Littorinimorpha</taxon>
        <taxon>Littorinoidea</taxon>
        <taxon>Littorinidae</taxon>
        <taxon>Littorina</taxon>
    </lineage>
</organism>
<feature type="region of interest" description="Disordered" evidence="20">
    <location>
        <begin position="797"/>
        <end position="838"/>
    </location>
</feature>
<evidence type="ECO:0000256" key="8">
    <source>
        <dbReference type="ARBA" id="ARBA00022837"/>
    </source>
</evidence>
<dbReference type="GO" id="GO:0060170">
    <property type="term" value="C:ciliary membrane"/>
    <property type="evidence" value="ECO:0007669"/>
    <property type="project" value="UniProtKB-SubCell"/>
</dbReference>
<evidence type="ECO:0000256" key="13">
    <source>
        <dbReference type="ARBA" id="ARBA00023157"/>
    </source>
</evidence>
<comment type="similarity">
    <text evidence="3">Belongs to the polycystin family.</text>
</comment>
<evidence type="ECO:0000256" key="16">
    <source>
        <dbReference type="ARBA" id="ARBA00023303"/>
    </source>
</evidence>
<dbReference type="PANTHER" id="PTHR10877">
    <property type="entry name" value="POLYCYSTIN FAMILY MEMBER"/>
    <property type="match status" value="1"/>
</dbReference>
<gene>
    <name evidence="23" type="ORF">V1264_011135</name>
</gene>
<dbReference type="PRINTS" id="PR01433">
    <property type="entry name" value="POLYCYSTIN2"/>
</dbReference>
<keyword evidence="14" id="KW-0325">Glycoprotein</keyword>
<dbReference type="CDD" id="cd00051">
    <property type="entry name" value="EFh"/>
    <property type="match status" value="1"/>
</dbReference>
<keyword evidence="18" id="KW-0479">Metal-binding</keyword>
<dbReference type="Gene3D" id="1.10.238.10">
    <property type="entry name" value="EF-hand"/>
    <property type="match status" value="1"/>
</dbReference>
<dbReference type="Pfam" id="PF08016">
    <property type="entry name" value="PKD_channel"/>
    <property type="match status" value="1"/>
</dbReference>
<feature type="binding site" evidence="18">
    <location>
        <position position="645"/>
    </location>
    <ligand>
        <name>Ca(2+)</name>
        <dbReference type="ChEBI" id="CHEBI:29108"/>
        <label>2</label>
    </ligand>
</feature>
<dbReference type="GO" id="GO:0050982">
    <property type="term" value="P:detection of mechanical stimulus"/>
    <property type="evidence" value="ECO:0007669"/>
    <property type="project" value="TreeGrafter"/>
</dbReference>
<keyword evidence="13" id="KW-1015">Disulfide bond</keyword>
<dbReference type="InterPro" id="IPR011992">
    <property type="entry name" value="EF-hand-dom_pair"/>
</dbReference>
<evidence type="ECO:0000256" key="17">
    <source>
        <dbReference type="ARBA" id="ARBA00023329"/>
    </source>
</evidence>
<evidence type="ECO:0000256" key="12">
    <source>
        <dbReference type="ARBA" id="ARBA00023136"/>
    </source>
</evidence>
<evidence type="ECO:0000256" key="15">
    <source>
        <dbReference type="ARBA" id="ARBA00023273"/>
    </source>
</evidence>
<evidence type="ECO:0000313" key="24">
    <source>
        <dbReference type="Proteomes" id="UP001374579"/>
    </source>
</evidence>
<dbReference type="InterPro" id="IPR002048">
    <property type="entry name" value="EF_hand_dom"/>
</dbReference>
<dbReference type="Pfam" id="PF20519">
    <property type="entry name" value="Polycystin_dom"/>
    <property type="match status" value="1"/>
</dbReference>
<keyword evidence="4" id="KW-0813">Transport</keyword>
<evidence type="ECO:0000256" key="7">
    <source>
        <dbReference type="ARBA" id="ARBA00022692"/>
    </source>
</evidence>
<dbReference type="PROSITE" id="PS00018">
    <property type="entry name" value="EF_HAND_1"/>
    <property type="match status" value="1"/>
</dbReference>
<evidence type="ECO:0000256" key="21">
    <source>
        <dbReference type="SAM" id="Phobius"/>
    </source>
</evidence>
<keyword evidence="8 18" id="KW-0106">Calcium</keyword>
<feature type="binding site" evidence="18">
    <location>
        <position position="647"/>
    </location>
    <ligand>
        <name>Ca(2+)</name>
        <dbReference type="ChEBI" id="CHEBI:29108"/>
        <label>2</label>
    </ligand>
</feature>
<dbReference type="Proteomes" id="UP001374579">
    <property type="component" value="Unassembled WGS sequence"/>
</dbReference>
<keyword evidence="24" id="KW-1185">Reference proteome</keyword>
<feature type="domain" description="EF-hand" evidence="22">
    <location>
        <begin position="598"/>
        <end position="633"/>
    </location>
</feature>
<dbReference type="Gene3D" id="1.20.5.340">
    <property type="match status" value="1"/>
</dbReference>
<feature type="compositionally biased region" description="Acidic residues" evidence="20">
    <location>
        <begin position="698"/>
        <end position="707"/>
    </location>
</feature>
<dbReference type="SMART" id="SM00054">
    <property type="entry name" value="EFh"/>
    <property type="match status" value="2"/>
</dbReference>
<feature type="disulfide bond" evidence="19">
    <location>
        <begin position="205"/>
        <end position="218"/>
    </location>
</feature>
<feature type="binding site" evidence="18">
    <location>
        <position position="649"/>
    </location>
    <ligand>
        <name>Ca(2+)</name>
        <dbReference type="ChEBI" id="CHEBI:29108"/>
        <label>2</label>
    </ligand>
</feature>
<dbReference type="Gene3D" id="1.20.120.350">
    <property type="entry name" value="Voltage-gated potassium channels. Chain C"/>
    <property type="match status" value="1"/>
</dbReference>
<dbReference type="InterPro" id="IPR027359">
    <property type="entry name" value="Volt_channel_dom_sf"/>
</dbReference>
<protein>
    <recommendedName>
        <fullName evidence="22">EF-hand domain-containing protein</fullName>
    </recommendedName>
</protein>
<reference evidence="23 24" key="1">
    <citation type="submission" date="2024-02" db="EMBL/GenBank/DDBJ databases">
        <title>Chromosome-scale genome assembly of the rough periwinkle Littorina saxatilis.</title>
        <authorList>
            <person name="De Jode A."/>
            <person name="Faria R."/>
            <person name="Formenti G."/>
            <person name="Sims Y."/>
            <person name="Smith T.P."/>
            <person name="Tracey A."/>
            <person name="Wood J.M.D."/>
            <person name="Zagrodzka Z.B."/>
            <person name="Johannesson K."/>
            <person name="Butlin R.K."/>
            <person name="Leder E.H."/>
        </authorList>
    </citation>
    <scope>NUCLEOTIDE SEQUENCE [LARGE SCALE GENOMIC DNA]</scope>
    <source>
        <strain evidence="23">Snail1</strain>
        <tissue evidence="23">Muscle</tissue>
    </source>
</reference>
<name>A0AAN9BS51_9CAEN</name>
<evidence type="ECO:0000256" key="5">
    <source>
        <dbReference type="ARBA" id="ARBA00022475"/>
    </source>
</evidence>
<keyword evidence="17" id="KW-0968">Cytoplasmic vesicle</keyword>
<evidence type="ECO:0000313" key="23">
    <source>
        <dbReference type="EMBL" id="KAK7111521.1"/>
    </source>
</evidence>
<keyword evidence="12 21" id="KW-0472">Membrane</keyword>
<dbReference type="PROSITE" id="PS50222">
    <property type="entry name" value="EF_HAND_2"/>
    <property type="match status" value="1"/>
</dbReference>
<dbReference type="PANTHER" id="PTHR10877:SF183">
    <property type="entry name" value="AT14535P-RELATED"/>
    <property type="match status" value="1"/>
</dbReference>
<comment type="subcellular location">
    <subcellularLocation>
        <location evidence="1">Cell projection</location>
        <location evidence="1">Cilium membrane</location>
        <topology evidence="1">Multi-pass membrane protein</topology>
    </subcellularLocation>
    <subcellularLocation>
        <location evidence="2">Cytoplasmic vesicle</location>
    </subcellularLocation>
</comment>
<dbReference type="InterPro" id="IPR046791">
    <property type="entry name" value="Polycystin_dom"/>
</dbReference>
<keyword evidence="6 18" id="KW-0107">Calcium channel</keyword>
<feature type="transmembrane region" description="Helical" evidence="21">
    <location>
        <begin position="383"/>
        <end position="404"/>
    </location>
</feature>
<evidence type="ECO:0000256" key="19">
    <source>
        <dbReference type="PIRSR" id="PIRSR603915-2"/>
    </source>
</evidence>
<dbReference type="FunFam" id="1.10.287.70:FF:000055">
    <property type="entry name" value="Polycystic kidney disease 2-like 1"/>
    <property type="match status" value="1"/>
</dbReference>
<evidence type="ECO:0000256" key="6">
    <source>
        <dbReference type="ARBA" id="ARBA00022673"/>
    </source>
</evidence>
<evidence type="ECO:0000256" key="9">
    <source>
        <dbReference type="ARBA" id="ARBA00022989"/>
    </source>
</evidence>
<dbReference type="InterPro" id="IPR018247">
    <property type="entry name" value="EF_Hand_1_Ca_BS"/>
</dbReference>